<evidence type="ECO:0000313" key="2">
    <source>
        <dbReference type="EMBL" id="GAG78887.1"/>
    </source>
</evidence>
<evidence type="ECO:0000259" key="1">
    <source>
        <dbReference type="PROSITE" id="PS50112"/>
    </source>
</evidence>
<accession>X1BCE2</accession>
<dbReference type="NCBIfam" id="TIGR00229">
    <property type="entry name" value="sensory_box"/>
    <property type="match status" value="1"/>
</dbReference>
<feature type="non-terminal residue" evidence="2">
    <location>
        <position position="123"/>
    </location>
</feature>
<dbReference type="Gene3D" id="3.30.450.20">
    <property type="entry name" value="PAS domain"/>
    <property type="match status" value="1"/>
</dbReference>
<name>X1BCE2_9ZZZZ</name>
<dbReference type="SUPFAM" id="SSF55785">
    <property type="entry name" value="PYP-like sensor domain (PAS domain)"/>
    <property type="match status" value="1"/>
</dbReference>
<dbReference type="PROSITE" id="PS50112">
    <property type="entry name" value="PAS"/>
    <property type="match status" value="1"/>
</dbReference>
<reference evidence="2" key="1">
    <citation type="journal article" date="2014" name="Front. Microbiol.">
        <title>High frequency of phylogenetically diverse reductive dehalogenase-homologous genes in deep subseafloor sedimentary metagenomes.</title>
        <authorList>
            <person name="Kawai M."/>
            <person name="Futagami T."/>
            <person name="Toyoda A."/>
            <person name="Takaki Y."/>
            <person name="Nishi S."/>
            <person name="Hori S."/>
            <person name="Arai W."/>
            <person name="Tsubouchi T."/>
            <person name="Morono Y."/>
            <person name="Uchiyama I."/>
            <person name="Ito T."/>
            <person name="Fujiyama A."/>
            <person name="Inagaki F."/>
            <person name="Takami H."/>
        </authorList>
    </citation>
    <scope>NUCLEOTIDE SEQUENCE</scope>
    <source>
        <strain evidence="2">Expedition CK06-06</strain>
    </source>
</reference>
<proteinExistence type="predicted"/>
<gene>
    <name evidence="2" type="ORF">S01H4_33344</name>
</gene>
<sequence>MEYDKEEVRERFKDLFEYSLDLIYVNDLNGNFLDANDIALESLGYNREEMPMVSFIDMLDKENLMKAYKFTKEIRKLGRQSELSEYKIKTKEGDHIFIETYGIPLKKMTKFTLYWELVKCYRP</sequence>
<organism evidence="2">
    <name type="scientific">marine sediment metagenome</name>
    <dbReference type="NCBI Taxonomy" id="412755"/>
    <lineage>
        <taxon>unclassified sequences</taxon>
        <taxon>metagenomes</taxon>
        <taxon>ecological metagenomes</taxon>
    </lineage>
</organism>
<feature type="domain" description="PAS" evidence="1">
    <location>
        <begin position="8"/>
        <end position="50"/>
    </location>
</feature>
<dbReference type="AlphaFoldDB" id="X1BCE2"/>
<dbReference type="CDD" id="cd00130">
    <property type="entry name" value="PAS"/>
    <property type="match status" value="1"/>
</dbReference>
<dbReference type="InterPro" id="IPR035965">
    <property type="entry name" value="PAS-like_dom_sf"/>
</dbReference>
<dbReference type="EMBL" id="BART01017535">
    <property type="protein sequence ID" value="GAG78887.1"/>
    <property type="molecule type" value="Genomic_DNA"/>
</dbReference>
<protein>
    <recommendedName>
        <fullName evidence="1">PAS domain-containing protein</fullName>
    </recommendedName>
</protein>
<comment type="caution">
    <text evidence="2">The sequence shown here is derived from an EMBL/GenBank/DDBJ whole genome shotgun (WGS) entry which is preliminary data.</text>
</comment>
<dbReference type="InterPro" id="IPR000014">
    <property type="entry name" value="PAS"/>
</dbReference>